<gene>
    <name evidence="2" type="ORF">GTO89_10425</name>
</gene>
<feature type="transmembrane region" description="Helical" evidence="1">
    <location>
        <begin position="34"/>
        <end position="57"/>
    </location>
</feature>
<feature type="transmembrane region" description="Helical" evidence="1">
    <location>
        <begin position="6"/>
        <end position="27"/>
    </location>
</feature>
<evidence type="ECO:0000256" key="1">
    <source>
        <dbReference type="SAM" id="Phobius"/>
    </source>
</evidence>
<sequence length="123" mass="13195">MGGAKVWITITFATFVWLLTAIVALSASVSWTALLLRSFSAAAVVGALTYGIIYYLARILTGDDDDNARAVPRDGGAKGERVDVQVPAMNPFVPGQIDADLDRLLADDPSRAAEIVRKMQLDD</sequence>
<keyword evidence="1" id="KW-0472">Membrane</keyword>
<protein>
    <submittedName>
        <fullName evidence="2">Uncharacterized protein</fullName>
    </submittedName>
</protein>
<comment type="caution">
    <text evidence="2">The sequence shown here is derived from an EMBL/GenBank/DDBJ whole genome shotgun (WGS) entry which is preliminary data.</text>
</comment>
<keyword evidence="3" id="KW-1185">Reference proteome</keyword>
<keyword evidence="1" id="KW-1133">Transmembrane helix</keyword>
<organism evidence="2 3">
    <name type="scientific">Heliomicrobium gestii</name>
    <name type="common">Heliobacterium gestii</name>
    <dbReference type="NCBI Taxonomy" id="2699"/>
    <lineage>
        <taxon>Bacteria</taxon>
        <taxon>Bacillati</taxon>
        <taxon>Bacillota</taxon>
        <taxon>Clostridia</taxon>
        <taxon>Eubacteriales</taxon>
        <taxon>Heliobacteriaceae</taxon>
        <taxon>Heliomicrobium</taxon>
    </lineage>
</organism>
<accession>A0A845LDJ9</accession>
<evidence type="ECO:0000313" key="2">
    <source>
        <dbReference type="EMBL" id="MZP43454.1"/>
    </source>
</evidence>
<proteinExistence type="predicted"/>
<dbReference type="OrthoDB" id="2083382at2"/>
<keyword evidence="1" id="KW-0812">Transmembrane</keyword>
<dbReference type="RefSeq" id="WP_161262029.1">
    <property type="nucleotide sequence ID" value="NZ_JAFBDC010000007.1"/>
</dbReference>
<reference evidence="2 3" key="1">
    <citation type="submission" date="2020-01" db="EMBL/GenBank/DDBJ databases">
        <title>Whole genome sequence of Heliobacterium gestii DSM 11169.</title>
        <authorList>
            <person name="Kyndt J.A."/>
            <person name="Meyer T.E."/>
        </authorList>
    </citation>
    <scope>NUCLEOTIDE SEQUENCE [LARGE SCALE GENOMIC DNA]</scope>
    <source>
        <strain evidence="2 3">DSM 11169</strain>
    </source>
</reference>
<evidence type="ECO:0000313" key="3">
    <source>
        <dbReference type="Proteomes" id="UP000471031"/>
    </source>
</evidence>
<name>A0A845LDJ9_HELGE</name>
<dbReference type="Proteomes" id="UP000471031">
    <property type="component" value="Unassembled WGS sequence"/>
</dbReference>
<dbReference type="AlphaFoldDB" id="A0A845LDJ9"/>
<dbReference type="EMBL" id="WXEX01000008">
    <property type="protein sequence ID" value="MZP43454.1"/>
    <property type="molecule type" value="Genomic_DNA"/>
</dbReference>